<evidence type="ECO:0000256" key="5">
    <source>
        <dbReference type="ARBA" id="ARBA00022840"/>
    </source>
</evidence>
<protein>
    <recommendedName>
        <fullName evidence="8">Cytidylate kinase</fullName>
        <shortName evidence="8">CK</shortName>
        <ecNumber evidence="8">2.7.4.25</ecNumber>
    </recommendedName>
    <alternativeName>
        <fullName evidence="8">Cytidine monophosphate kinase</fullName>
        <shortName evidence="8">CMP kinase</shortName>
    </alternativeName>
</protein>
<keyword evidence="5 8" id="KW-0067">ATP-binding</keyword>
<dbReference type="RefSeq" id="WP_036432006.1">
    <property type="nucleotide sequence ID" value="NZ_JFDO01000017.1"/>
</dbReference>
<dbReference type="GO" id="GO:0036430">
    <property type="term" value="F:CMP kinase activity"/>
    <property type="evidence" value="ECO:0007669"/>
    <property type="project" value="RHEA"/>
</dbReference>
<sequence>MEKLIIAVDGTSSSGKSVIFKKVARILNYQFVDTGLMYRAFTWYCLSKNIDINNQDQIIKLLDSFDYKISNDQVFVNNTNVTNKLTSSEILNTINKITIIPQIRNYMVKAQQQMVKNKGYILVGRDITSVVLPNADLKIYLDCDIEIRAKRRFEQNVENKILDKSFKQIYQDLIKRDQVDKTRKIGPLVLVSDAWYIDNSNLTIDQVVDIVVNKVHQLESQK</sequence>
<evidence type="ECO:0000313" key="11">
    <source>
        <dbReference type="Proteomes" id="UP000028533"/>
    </source>
</evidence>
<keyword evidence="4 8" id="KW-0418">Kinase</keyword>
<dbReference type="EC" id="2.7.4.25" evidence="8"/>
<comment type="caution">
    <text evidence="10">The sequence shown here is derived from an EMBL/GenBank/DDBJ whole genome shotgun (WGS) entry which is preliminary data.</text>
</comment>
<evidence type="ECO:0000256" key="8">
    <source>
        <dbReference type="HAMAP-Rule" id="MF_00238"/>
    </source>
</evidence>
<dbReference type="CDD" id="cd02020">
    <property type="entry name" value="CMPK"/>
    <property type="match status" value="1"/>
</dbReference>
<comment type="subcellular location">
    <subcellularLocation>
        <location evidence="8">Cytoplasm</location>
    </subcellularLocation>
</comment>
<evidence type="ECO:0000256" key="3">
    <source>
        <dbReference type="ARBA" id="ARBA00022741"/>
    </source>
</evidence>
<accession>A0A084EM56</accession>
<evidence type="ECO:0000256" key="2">
    <source>
        <dbReference type="ARBA" id="ARBA00022679"/>
    </source>
</evidence>
<evidence type="ECO:0000259" key="9">
    <source>
        <dbReference type="Pfam" id="PF02224"/>
    </source>
</evidence>
<comment type="catalytic activity">
    <reaction evidence="7 8">
        <text>CMP + ATP = CDP + ADP</text>
        <dbReference type="Rhea" id="RHEA:11600"/>
        <dbReference type="ChEBI" id="CHEBI:30616"/>
        <dbReference type="ChEBI" id="CHEBI:58069"/>
        <dbReference type="ChEBI" id="CHEBI:60377"/>
        <dbReference type="ChEBI" id="CHEBI:456216"/>
        <dbReference type="EC" id="2.7.4.25"/>
    </reaction>
</comment>
<dbReference type="Gene3D" id="3.40.50.300">
    <property type="entry name" value="P-loop containing nucleotide triphosphate hydrolases"/>
    <property type="match status" value="1"/>
</dbReference>
<reference evidence="10 11" key="1">
    <citation type="submission" date="2014-02" db="EMBL/GenBank/DDBJ databases">
        <title>Genome sequence of Mycoplasma capricolum subsp. capricolum strain 14232.</title>
        <authorList>
            <person name="Sirand-Pugnet P."/>
            <person name="Breton M."/>
            <person name="Dordet-Frisoni E."/>
            <person name="Baranowski E."/>
            <person name="Barre A."/>
            <person name="Couture C."/>
            <person name="Dupuy V."/>
            <person name="Gaurivaud P."/>
            <person name="Jacob D."/>
            <person name="Lemaitre C."/>
            <person name="Manso-Silvan L."/>
            <person name="Nikolski M."/>
            <person name="Nouvel L.-X."/>
            <person name="Poumarat F."/>
            <person name="Tardy F."/>
            <person name="Thebault P."/>
            <person name="Theil S."/>
            <person name="Citti C."/>
            <person name="Thiaucourt F."/>
            <person name="Blanchard A."/>
        </authorList>
    </citation>
    <scope>NUCLEOTIDE SEQUENCE [LARGE SCALE GENOMIC DNA]</scope>
    <source>
        <strain evidence="10 11">14232</strain>
    </source>
</reference>
<dbReference type="InterPro" id="IPR027417">
    <property type="entry name" value="P-loop_NTPase"/>
</dbReference>
<evidence type="ECO:0000313" key="10">
    <source>
        <dbReference type="EMBL" id="KEZ19048.1"/>
    </source>
</evidence>
<evidence type="ECO:0000256" key="6">
    <source>
        <dbReference type="ARBA" id="ARBA00047615"/>
    </source>
</evidence>
<dbReference type="GO" id="GO:0036431">
    <property type="term" value="F:dCMP kinase activity"/>
    <property type="evidence" value="ECO:0007669"/>
    <property type="project" value="InterPro"/>
</dbReference>
<feature type="binding site" evidence="8">
    <location>
        <begin position="10"/>
        <end position="18"/>
    </location>
    <ligand>
        <name>ATP</name>
        <dbReference type="ChEBI" id="CHEBI:30616"/>
    </ligand>
</feature>
<dbReference type="InterPro" id="IPR011994">
    <property type="entry name" value="Cytidylate_kinase_dom"/>
</dbReference>
<feature type="domain" description="Cytidylate kinase" evidence="9">
    <location>
        <begin position="6"/>
        <end position="217"/>
    </location>
</feature>
<dbReference type="SUPFAM" id="SSF52540">
    <property type="entry name" value="P-loop containing nucleoside triphosphate hydrolases"/>
    <property type="match status" value="1"/>
</dbReference>
<evidence type="ECO:0000256" key="7">
    <source>
        <dbReference type="ARBA" id="ARBA00048478"/>
    </source>
</evidence>
<dbReference type="GO" id="GO:0005737">
    <property type="term" value="C:cytoplasm"/>
    <property type="evidence" value="ECO:0007669"/>
    <property type="project" value="UniProtKB-SubCell"/>
</dbReference>
<proteinExistence type="inferred from homology"/>
<keyword evidence="3 8" id="KW-0547">Nucleotide-binding</keyword>
<dbReference type="NCBIfam" id="TIGR00017">
    <property type="entry name" value="cmk"/>
    <property type="match status" value="1"/>
</dbReference>
<keyword evidence="8" id="KW-0963">Cytoplasm</keyword>
<dbReference type="HAMAP" id="MF_00238">
    <property type="entry name" value="Cytidyl_kinase_type1"/>
    <property type="match status" value="1"/>
</dbReference>
<organism evidence="10 11">
    <name type="scientific">Mycoplasma capricolum subsp. capricolum 14232</name>
    <dbReference type="NCBI Taxonomy" id="1188238"/>
    <lineage>
        <taxon>Bacteria</taxon>
        <taxon>Bacillati</taxon>
        <taxon>Mycoplasmatota</taxon>
        <taxon>Mollicutes</taxon>
        <taxon>Mycoplasmataceae</taxon>
        <taxon>Mycoplasma</taxon>
    </lineage>
</organism>
<dbReference type="GO" id="GO:0006220">
    <property type="term" value="P:pyrimidine nucleotide metabolic process"/>
    <property type="evidence" value="ECO:0007669"/>
    <property type="project" value="UniProtKB-UniRule"/>
</dbReference>
<gene>
    <name evidence="8 10" type="primary">cmk</name>
    <name evidence="10" type="ORF">MCAPa_5410</name>
</gene>
<dbReference type="Pfam" id="PF02224">
    <property type="entry name" value="Cytidylate_kin"/>
    <property type="match status" value="1"/>
</dbReference>
<name>A0A084EM56_MYCCA</name>
<comment type="similarity">
    <text evidence="1 8">Belongs to the cytidylate kinase family. Type 1 subfamily.</text>
</comment>
<dbReference type="EMBL" id="JFDO01000017">
    <property type="protein sequence ID" value="KEZ19048.1"/>
    <property type="molecule type" value="Genomic_DNA"/>
</dbReference>
<evidence type="ECO:0000256" key="1">
    <source>
        <dbReference type="ARBA" id="ARBA00009427"/>
    </source>
</evidence>
<comment type="catalytic activity">
    <reaction evidence="6 8">
        <text>dCMP + ATP = dCDP + ADP</text>
        <dbReference type="Rhea" id="RHEA:25094"/>
        <dbReference type="ChEBI" id="CHEBI:30616"/>
        <dbReference type="ChEBI" id="CHEBI:57566"/>
        <dbReference type="ChEBI" id="CHEBI:58593"/>
        <dbReference type="ChEBI" id="CHEBI:456216"/>
        <dbReference type="EC" id="2.7.4.25"/>
    </reaction>
</comment>
<keyword evidence="2 8" id="KW-0808">Transferase</keyword>
<dbReference type="GO" id="GO:0005524">
    <property type="term" value="F:ATP binding"/>
    <property type="evidence" value="ECO:0007669"/>
    <property type="project" value="UniProtKB-UniRule"/>
</dbReference>
<dbReference type="InterPro" id="IPR003136">
    <property type="entry name" value="Cytidylate_kin"/>
</dbReference>
<dbReference type="AlphaFoldDB" id="A0A084EM56"/>
<evidence type="ECO:0000256" key="4">
    <source>
        <dbReference type="ARBA" id="ARBA00022777"/>
    </source>
</evidence>
<dbReference type="Proteomes" id="UP000028533">
    <property type="component" value="Unassembled WGS sequence"/>
</dbReference>